<evidence type="ECO:0000313" key="3">
    <source>
        <dbReference type="EMBL" id="WAJ23329.1"/>
    </source>
</evidence>
<feature type="compositionally biased region" description="Polar residues" evidence="1">
    <location>
        <begin position="25"/>
        <end position="44"/>
    </location>
</feature>
<feature type="chain" id="PRO_5045897537" description="Lipoprotein" evidence="2">
    <location>
        <begin position="23"/>
        <end position="239"/>
    </location>
</feature>
<protein>
    <recommendedName>
        <fullName evidence="5">Lipoprotein</fullName>
    </recommendedName>
</protein>
<dbReference type="EMBL" id="CP113524">
    <property type="protein sequence ID" value="WAJ23329.1"/>
    <property type="molecule type" value="Genomic_DNA"/>
</dbReference>
<sequence>MRRKNLLAVIALAMTVMIAATACGSKNNTKQQESSKEASATVASSETKAGETKEGETSGSEAASDDTQEGETEETTAYVQVTSADAGSINSGVFTSVSGKYQITPPANWSVDEDGDESVASFTSPNGNDILEVTYVEGDDADGAREVYPATMEEYKKLVDRGDDMEFVRYNVENGSNGSQKFDYAVRYKNAQDGVRYFAISGSYDAAAKKYISAAGTIESDDKAVIDQVEAAIKTLKLK</sequence>
<organism evidence="3 4">
    <name type="scientific">Lacrimispora xylanolytica</name>
    <dbReference type="NCBI Taxonomy" id="29375"/>
    <lineage>
        <taxon>Bacteria</taxon>
        <taxon>Bacillati</taxon>
        <taxon>Bacillota</taxon>
        <taxon>Clostridia</taxon>
        <taxon>Lachnospirales</taxon>
        <taxon>Lachnospiraceae</taxon>
        <taxon>Lacrimispora</taxon>
    </lineage>
</organism>
<evidence type="ECO:0000256" key="2">
    <source>
        <dbReference type="SAM" id="SignalP"/>
    </source>
</evidence>
<feature type="region of interest" description="Disordered" evidence="1">
    <location>
        <begin position="25"/>
        <end position="75"/>
    </location>
</feature>
<keyword evidence="4" id="KW-1185">Reference proteome</keyword>
<feature type="compositionally biased region" description="Acidic residues" evidence="1">
    <location>
        <begin position="63"/>
        <end position="74"/>
    </location>
</feature>
<evidence type="ECO:0000313" key="4">
    <source>
        <dbReference type="Proteomes" id="UP001163115"/>
    </source>
</evidence>
<reference evidence="3" key="1">
    <citation type="submission" date="2022-11" db="EMBL/GenBank/DDBJ databases">
        <title>Lacrimispora xylanolytica sy1, complete genome.</title>
        <authorList>
            <person name="Choi S."/>
        </authorList>
    </citation>
    <scope>NUCLEOTIDE SEQUENCE</scope>
    <source>
        <strain evidence="3">Sy1</strain>
    </source>
</reference>
<evidence type="ECO:0008006" key="5">
    <source>
        <dbReference type="Google" id="ProtNLM"/>
    </source>
</evidence>
<accession>A0ABY7AA73</accession>
<keyword evidence="2" id="KW-0732">Signal</keyword>
<dbReference type="RefSeq" id="WP_268114792.1">
    <property type="nucleotide sequence ID" value="NZ_CP113524.1"/>
</dbReference>
<dbReference type="Proteomes" id="UP001163115">
    <property type="component" value="Chromosome"/>
</dbReference>
<name>A0ABY7AA73_9FIRM</name>
<gene>
    <name evidence="3" type="ORF">OW255_17430</name>
</gene>
<feature type="signal peptide" evidence="2">
    <location>
        <begin position="1"/>
        <end position="22"/>
    </location>
</feature>
<dbReference type="PROSITE" id="PS51257">
    <property type="entry name" value="PROKAR_LIPOPROTEIN"/>
    <property type="match status" value="1"/>
</dbReference>
<evidence type="ECO:0000256" key="1">
    <source>
        <dbReference type="SAM" id="MobiDB-lite"/>
    </source>
</evidence>
<proteinExistence type="predicted"/>